<keyword evidence="2" id="KW-1185">Reference proteome</keyword>
<proteinExistence type="predicted"/>
<dbReference type="Proteomes" id="UP000643165">
    <property type="component" value="Unassembled WGS sequence"/>
</dbReference>
<evidence type="ECO:0000313" key="2">
    <source>
        <dbReference type="Proteomes" id="UP000643165"/>
    </source>
</evidence>
<dbReference type="Gene3D" id="3.40.50.720">
    <property type="entry name" value="NAD(P)-binding Rossmann-like Domain"/>
    <property type="match status" value="1"/>
</dbReference>
<evidence type="ECO:0000313" key="1">
    <source>
        <dbReference type="EMBL" id="GIJ19738.1"/>
    </source>
</evidence>
<organism evidence="1 2">
    <name type="scientific">Micromonospora lutea</name>
    <dbReference type="NCBI Taxonomy" id="419825"/>
    <lineage>
        <taxon>Bacteria</taxon>
        <taxon>Bacillati</taxon>
        <taxon>Actinomycetota</taxon>
        <taxon>Actinomycetes</taxon>
        <taxon>Micromonosporales</taxon>
        <taxon>Micromonosporaceae</taxon>
        <taxon>Micromonospora</taxon>
    </lineage>
</organism>
<evidence type="ECO:0008006" key="3">
    <source>
        <dbReference type="Google" id="ProtNLM"/>
    </source>
</evidence>
<dbReference type="Gene3D" id="3.90.180.10">
    <property type="entry name" value="Medium-chain alcohol dehydrogenases, catalytic domain"/>
    <property type="match status" value="1"/>
</dbReference>
<comment type="caution">
    <text evidence="1">The sequence shown here is derived from an EMBL/GenBank/DDBJ whole genome shotgun (WGS) entry which is preliminary data.</text>
</comment>
<name>A0ABQ4IPB5_9ACTN</name>
<reference evidence="1 2" key="1">
    <citation type="submission" date="2021-01" db="EMBL/GenBank/DDBJ databases">
        <title>Whole genome shotgun sequence of Verrucosispora lutea NBRC 106530.</title>
        <authorList>
            <person name="Komaki H."/>
            <person name="Tamura T."/>
        </authorList>
    </citation>
    <scope>NUCLEOTIDE SEQUENCE [LARGE SCALE GENOMIC DNA]</scope>
    <source>
        <strain evidence="1 2">NBRC 106530</strain>
    </source>
</reference>
<sequence>MVSRRLSIQTTYWGSRPELIEVLELGARGLVRPKASTYALADAMTAYQQMTEGTLEGRAVIVP</sequence>
<gene>
    <name evidence="1" type="ORF">Vlu01_03620</name>
</gene>
<accession>A0ABQ4IPB5</accession>
<dbReference type="EMBL" id="BOPB01000002">
    <property type="protein sequence ID" value="GIJ19738.1"/>
    <property type="molecule type" value="Genomic_DNA"/>
</dbReference>
<protein>
    <recommendedName>
        <fullName evidence="3">Zinc-binding dehydrogenase</fullName>
    </recommendedName>
</protein>